<dbReference type="VEuPathDB" id="TriTrypDB:Tb427_000513800"/>
<dbReference type="AlphaFoldDB" id="A0A1J0R7E2"/>
<evidence type="ECO:0000313" key="3">
    <source>
        <dbReference type="EMBL" id="APD73736.1"/>
    </source>
</evidence>
<dbReference type="EMBL" id="KX699780">
    <property type="protein sequence ID" value="APD73736.1"/>
    <property type="molecule type" value="Genomic_DNA"/>
</dbReference>
<feature type="compositionally biased region" description="Basic residues" evidence="2">
    <location>
        <begin position="217"/>
        <end position="226"/>
    </location>
</feature>
<feature type="region of interest" description="Disordered" evidence="2">
    <location>
        <begin position="263"/>
        <end position="287"/>
    </location>
</feature>
<keyword evidence="1" id="KW-0175">Coiled coil</keyword>
<proteinExistence type="predicted"/>
<dbReference type="SUPFAM" id="SSF58087">
    <property type="entry name" value="Variant surface glycoprotein (N-terminal domain)"/>
    <property type="match status" value="1"/>
</dbReference>
<accession>A0A1J0R7E2</accession>
<feature type="compositionally biased region" description="Basic and acidic residues" evidence="2">
    <location>
        <begin position="276"/>
        <end position="287"/>
    </location>
</feature>
<protein>
    <submittedName>
        <fullName evidence="3">Variant surface glycoprotein 1125.1549</fullName>
    </submittedName>
</protein>
<organism evidence="3">
    <name type="scientific">Trypanosoma brucei</name>
    <dbReference type="NCBI Taxonomy" id="5691"/>
    <lineage>
        <taxon>Eukaryota</taxon>
        <taxon>Discoba</taxon>
        <taxon>Euglenozoa</taxon>
        <taxon>Kinetoplastea</taxon>
        <taxon>Metakinetoplastina</taxon>
        <taxon>Trypanosomatida</taxon>
        <taxon>Trypanosomatidae</taxon>
        <taxon>Trypanosoma</taxon>
    </lineage>
</organism>
<reference evidence="3" key="1">
    <citation type="submission" date="2016-08" db="EMBL/GenBank/DDBJ databases">
        <title>VSG repertoire of Trypanosoma brucei EATRO 1125.</title>
        <authorList>
            <person name="Cross G.A."/>
        </authorList>
    </citation>
    <scope>NUCLEOTIDE SEQUENCE</scope>
    <source>
        <strain evidence="3">EATRO 1125</strain>
    </source>
</reference>
<feature type="coiled-coil region" evidence="1">
    <location>
        <begin position="93"/>
        <end position="127"/>
    </location>
</feature>
<name>A0A1J0R7E2_9TRYP</name>
<evidence type="ECO:0000256" key="2">
    <source>
        <dbReference type="SAM" id="MobiDB-lite"/>
    </source>
</evidence>
<feature type="region of interest" description="Disordered" evidence="2">
    <location>
        <begin position="169"/>
        <end position="233"/>
    </location>
</feature>
<sequence>MTDSASICRIAAYFVAITIASEPATGEGLHETGKEIKSVCDTRRQLAALRTNLHAAVSAAESELSTGRHLVTKLQLAAAMTTGNDSLKFTTIAAGAAENLDNAVKTVEAARNKLDAATAALSELIGAADVVDDTHSLSLEGKPEAQTSTSGLPSGKFQIRYGAIAETKKQMRGSVSIGKHRHKRTASGRQDEGQSSAPREPTKNQKRRSYRSPLRAQRIRHQQLRRSNRERSNLLYDNNRHAAKRKDHDVYKTGRQLGRIHTGKQAGNRTHTITGVRRDPLKHSKIG</sequence>
<evidence type="ECO:0000256" key="1">
    <source>
        <dbReference type="SAM" id="Coils"/>
    </source>
</evidence>